<evidence type="ECO:0000313" key="12">
    <source>
        <dbReference type="EMBL" id="AEK94062.1"/>
    </source>
</evidence>
<gene>
    <name evidence="12" type="primary">nad1</name>
</gene>
<dbReference type="GO" id="GO:0008137">
    <property type="term" value="F:NADH dehydrogenase (ubiquinone) activity"/>
    <property type="evidence" value="ECO:0007669"/>
    <property type="project" value="UniProtKB-EC"/>
</dbReference>
<keyword evidence="5 9" id="KW-0812">Transmembrane</keyword>
<dbReference type="EC" id="7.1.1.2" evidence="10"/>
<evidence type="ECO:0000256" key="5">
    <source>
        <dbReference type="ARBA" id="ARBA00022692"/>
    </source>
</evidence>
<feature type="transmembrane region" description="Helical" evidence="11">
    <location>
        <begin position="224"/>
        <end position="253"/>
    </location>
</feature>
<keyword evidence="10 12" id="KW-0496">Mitochondrion</keyword>
<dbReference type="InterPro" id="IPR018086">
    <property type="entry name" value="NADH_UbQ_OxRdtase_su1_CS"/>
</dbReference>
<dbReference type="EMBL" id="GQ332423">
    <property type="protein sequence ID" value="AEK94062.1"/>
    <property type="molecule type" value="Genomic_DNA"/>
</dbReference>
<feature type="transmembrane region" description="Helical" evidence="11">
    <location>
        <begin position="169"/>
        <end position="186"/>
    </location>
</feature>
<keyword evidence="6 11" id="KW-1133">Transmembrane helix</keyword>
<evidence type="ECO:0000256" key="4">
    <source>
        <dbReference type="ARBA" id="ARBA00022448"/>
    </source>
</evidence>
<organism evidence="12">
    <name type="scientific">Heliconema longissimum</name>
    <dbReference type="NCBI Taxonomy" id="657295"/>
    <lineage>
        <taxon>Eukaryota</taxon>
        <taxon>Metazoa</taxon>
        <taxon>Ecdysozoa</taxon>
        <taxon>Nematoda</taxon>
        <taxon>Chromadorea</taxon>
        <taxon>Rhabditida</taxon>
        <taxon>Spirurina</taxon>
        <taxon>Spiruromorpha</taxon>
        <taxon>Physalopteroidea</taxon>
        <taxon>Physalopteridae</taxon>
        <taxon>Heliconema</taxon>
    </lineage>
</organism>
<feature type="transmembrane region" description="Helical" evidence="11">
    <location>
        <begin position="136"/>
        <end position="157"/>
    </location>
</feature>
<dbReference type="GO" id="GO:0003954">
    <property type="term" value="F:NADH dehydrogenase activity"/>
    <property type="evidence" value="ECO:0007669"/>
    <property type="project" value="TreeGrafter"/>
</dbReference>
<feature type="transmembrane region" description="Helical" evidence="11">
    <location>
        <begin position="6"/>
        <end position="25"/>
    </location>
</feature>
<feature type="transmembrane region" description="Helical" evidence="11">
    <location>
        <begin position="63"/>
        <end position="89"/>
    </location>
</feature>
<dbReference type="GO" id="GO:0009060">
    <property type="term" value="P:aerobic respiration"/>
    <property type="evidence" value="ECO:0007669"/>
    <property type="project" value="TreeGrafter"/>
</dbReference>
<keyword evidence="7 10" id="KW-0830">Ubiquinone</keyword>
<evidence type="ECO:0000256" key="7">
    <source>
        <dbReference type="ARBA" id="ARBA00023075"/>
    </source>
</evidence>
<evidence type="ECO:0000256" key="9">
    <source>
        <dbReference type="RuleBase" id="RU000471"/>
    </source>
</evidence>
<comment type="similarity">
    <text evidence="2 9">Belongs to the complex I subunit 1 family.</text>
</comment>
<protein>
    <recommendedName>
        <fullName evidence="3 10">NADH-ubiquinone oxidoreductase chain 1</fullName>
        <ecNumber evidence="10">7.1.1.2</ecNumber>
    </recommendedName>
</protein>
<dbReference type="InterPro" id="IPR001694">
    <property type="entry name" value="NADH_UbQ_OxRdtase_su1/FPO"/>
</dbReference>
<accession>G4V232</accession>
<evidence type="ECO:0000256" key="1">
    <source>
        <dbReference type="ARBA" id="ARBA00004141"/>
    </source>
</evidence>
<reference evidence="12" key="1">
    <citation type="journal article" date="2011" name="BMC Genomics">
        <title>Monophyly of clade III nematodes is not supported by phylogenetic analysis of complete mitochondrial genome sequences.</title>
        <authorList>
            <person name="Park J.K."/>
            <person name="Sultana T."/>
            <person name="Lee S.H."/>
            <person name="Kang S."/>
            <person name="Kim H.K."/>
            <person name="Min G.S."/>
            <person name="Eom K.S."/>
            <person name="Nadler S.A."/>
        </authorList>
    </citation>
    <scope>NUCLEOTIDE SEQUENCE</scope>
</reference>
<evidence type="ECO:0000256" key="8">
    <source>
        <dbReference type="ARBA" id="ARBA00023136"/>
    </source>
</evidence>
<name>G4V232_9BILA</name>
<proteinExistence type="inferred from homology"/>
<feature type="transmembrane region" description="Helical" evidence="11">
    <location>
        <begin position="265"/>
        <end position="288"/>
    </location>
</feature>
<dbReference type="GO" id="GO:0005743">
    <property type="term" value="C:mitochondrial inner membrane"/>
    <property type="evidence" value="ECO:0007669"/>
    <property type="project" value="UniProtKB-SubCell"/>
</dbReference>
<evidence type="ECO:0000256" key="2">
    <source>
        <dbReference type="ARBA" id="ARBA00010535"/>
    </source>
</evidence>
<dbReference type="PANTHER" id="PTHR11432">
    <property type="entry name" value="NADH DEHYDROGENASE SUBUNIT 1"/>
    <property type="match status" value="1"/>
</dbReference>
<dbReference type="PROSITE" id="PS00667">
    <property type="entry name" value="COMPLEX1_ND1_1"/>
    <property type="match status" value="1"/>
</dbReference>
<geneLocation type="mitochondrion" evidence="12"/>
<evidence type="ECO:0000256" key="3">
    <source>
        <dbReference type="ARBA" id="ARBA00021009"/>
    </source>
</evidence>
<evidence type="ECO:0000256" key="11">
    <source>
        <dbReference type="SAM" id="Phobius"/>
    </source>
</evidence>
<comment type="catalytic activity">
    <reaction evidence="10">
        <text>a ubiquinone + NADH + 5 H(+)(in) = a ubiquinol + NAD(+) + 4 H(+)(out)</text>
        <dbReference type="Rhea" id="RHEA:29091"/>
        <dbReference type="Rhea" id="RHEA-COMP:9565"/>
        <dbReference type="Rhea" id="RHEA-COMP:9566"/>
        <dbReference type="ChEBI" id="CHEBI:15378"/>
        <dbReference type="ChEBI" id="CHEBI:16389"/>
        <dbReference type="ChEBI" id="CHEBI:17976"/>
        <dbReference type="ChEBI" id="CHEBI:57540"/>
        <dbReference type="ChEBI" id="CHEBI:57945"/>
        <dbReference type="EC" id="7.1.1.2"/>
    </reaction>
</comment>
<evidence type="ECO:0000256" key="6">
    <source>
        <dbReference type="ARBA" id="ARBA00022989"/>
    </source>
</evidence>
<dbReference type="Pfam" id="PF00146">
    <property type="entry name" value="NADHdh"/>
    <property type="match status" value="1"/>
</dbReference>
<keyword evidence="4" id="KW-0813">Transport</keyword>
<dbReference type="PANTHER" id="PTHR11432:SF3">
    <property type="entry name" value="NADH-UBIQUINONE OXIDOREDUCTASE CHAIN 1"/>
    <property type="match status" value="1"/>
</dbReference>
<keyword evidence="9" id="KW-0520">NAD</keyword>
<dbReference type="AlphaFoldDB" id="G4V232"/>
<dbReference type="PROSITE" id="PS00668">
    <property type="entry name" value="COMPLEX1_ND1_2"/>
    <property type="match status" value="1"/>
</dbReference>
<evidence type="ECO:0000256" key="10">
    <source>
        <dbReference type="RuleBase" id="RU000473"/>
    </source>
</evidence>
<sequence>MLFYYLGFVIMVVFILQAVAFLTLLERHFLGGSQCRIGPNKVSMGGVLQALFDGVKLMKKEQIFILSSNSIFFFFVPCFGFIMMVLFWFSLPYFFFFWFLLFRDFFVMFVGFFRFSHYIIRDFKRSLYSFLGGVRAWSPSFSLEISFSFFLLFFIFINGSLSLNYNFNFLLLFILLPFFILVLMDLHRAPFDFSEGEGELVSGFNVEYTSVSFAILFLSEYGNLIFFSILIPVFFFNFNLFFTYFFISIIIFCRSAYPRYRFDKLMGICWYDFFPFGAYLLFFFIFGFF</sequence>
<keyword evidence="8 11" id="KW-0472">Membrane</keyword>
<comment type="subcellular location">
    <subcellularLocation>
        <location evidence="1">Membrane</location>
        <topology evidence="1">Multi-pass membrane protein</topology>
    </subcellularLocation>
    <subcellularLocation>
        <location evidence="9">Mitochondrion inner membrane</location>
        <topology evidence="9">Multi-pass membrane protein</topology>
    </subcellularLocation>
</comment>
<feature type="transmembrane region" description="Helical" evidence="11">
    <location>
        <begin position="95"/>
        <end position="115"/>
    </location>
</feature>